<evidence type="ECO:0000259" key="5">
    <source>
        <dbReference type="SMART" id="SM01088"/>
    </source>
</evidence>
<dbReference type="InterPro" id="IPR002486">
    <property type="entry name" value="Col_cuticle_N"/>
</dbReference>
<evidence type="ECO:0000256" key="3">
    <source>
        <dbReference type="SAM" id="Phobius"/>
    </source>
</evidence>
<feature type="region of interest" description="Disordered" evidence="2">
    <location>
        <begin position="219"/>
        <end position="445"/>
    </location>
</feature>
<dbReference type="Pfam" id="PF01484">
    <property type="entry name" value="Col_cuticle_N"/>
    <property type="match status" value="1"/>
</dbReference>
<feature type="signal peptide" evidence="4">
    <location>
        <begin position="1"/>
        <end position="17"/>
    </location>
</feature>
<feature type="domain" description="Nematode cuticle collagen N-terminal" evidence="5">
    <location>
        <begin position="137"/>
        <end position="187"/>
    </location>
</feature>
<protein>
    <submittedName>
        <fullName evidence="6">Collagen triple helix repeat protein</fullName>
    </submittedName>
</protein>
<keyword evidence="3" id="KW-0812">Transmembrane</keyword>
<keyword evidence="7" id="KW-1185">Reference proteome</keyword>
<gene>
    <name evidence="6" type="ORF">TELCIR_04094</name>
</gene>
<name>A0A2G9UUH9_TELCI</name>
<dbReference type="EMBL" id="KZ345364">
    <property type="protein sequence ID" value="PIO73915.1"/>
    <property type="molecule type" value="Genomic_DNA"/>
</dbReference>
<feature type="chain" id="PRO_5013634677" evidence="4">
    <location>
        <begin position="18"/>
        <end position="445"/>
    </location>
</feature>
<feature type="compositionally biased region" description="Pro residues" evidence="2">
    <location>
        <begin position="339"/>
        <end position="351"/>
    </location>
</feature>
<dbReference type="Pfam" id="PF01391">
    <property type="entry name" value="Collagen"/>
    <property type="match status" value="1"/>
</dbReference>
<evidence type="ECO:0000313" key="7">
    <source>
        <dbReference type="Proteomes" id="UP000230423"/>
    </source>
</evidence>
<keyword evidence="3" id="KW-1133">Transmembrane helix</keyword>
<dbReference type="AlphaFoldDB" id="A0A2G9UUH9"/>
<dbReference type="Proteomes" id="UP000230423">
    <property type="component" value="Unassembled WGS sequence"/>
</dbReference>
<evidence type="ECO:0000256" key="4">
    <source>
        <dbReference type="SAM" id="SignalP"/>
    </source>
</evidence>
<proteinExistence type="predicted"/>
<dbReference type="GO" id="GO:0005581">
    <property type="term" value="C:collagen trimer"/>
    <property type="evidence" value="ECO:0007669"/>
    <property type="project" value="UniProtKB-KW"/>
</dbReference>
<feature type="transmembrane region" description="Helical" evidence="3">
    <location>
        <begin position="138"/>
        <end position="158"/>
    </location>
</feature>
<evidence type="ECO:0000313" key="6">
    <source>
        <dbReference type="EMBL" id="PIO73915.1"/>
    </source>
</evidence>
<dbReference type="SMART" id="SM01088">
    <property type="entry name" value="Col_cuticle_N"/>
    <property type="match status" value="1"/>
</dbReference>
<dbReference type="PANTHER" id="PTHR24637">
    <property type="entry name" value="COLLAGEN"/>
    <property type="match status" value="1"/>
</dbReference>
<feature type="compositionally biased region" description="Pro residues" evidence="2">
    <location>
        <begin position="373"/>
        <end position="391"/>
    </location>
</feature>
<evidence type="ECO:0000256" key="1">
    <source>
        <dbReference type="ARBA" id="ARBA00022737"/>
    </source>
</evidence>
<dbReference type="PANTHER" id="PTHR24637:SF374">
    <property type="entry name" value="CUTICLE COLLAGEN DPY-7"/>
    <property type="match status" value="1"/>
</dbReference>
<keyword evidence="3" id="KW-0472">Membrane</keyword>
<dbReference type="OrthoDB" id="5985978at2759"/>
<keyword evidence="4" id="KW-0732">Signal</keyword>
<accession>A0A2G9UUH9</accession>
<sequence>MLFAFVALSLFVAKISALEFQECRLSSDMQEVFEKFMAIYYSGQIWNVNMSNKALEAIRRPGSAKGYVVFRAVWPFDKKSDLSMTQKLRTTLDKNFKKLDAMMDNLQYDYGCNAVYRTKRDGDLMEVMEKPTGIQVPFVAAAVSLCCILTVAVVLPVLHIQLEMAQTRLQARMDAFKYTARNIWQDIVLVKSHGRIRRQGYSNYEASADSQQCTSCVQLQCPPGPPGPPGVNGEPGMDGAPGRPGKPGLDGLDVPLDPEPSFPCVICPAGPPGNRGPQGETGRPGMPGEPGHPGLPGRPGKPGRVGDAGPQGDPGEEGEPGIKGPPGDDSIGGTGIKGPPGPPGPRGPKGPPGTNGMPSQNPGPAGPIGEMGPPGPPGPRGEPGPPGPFGPPGDAGEPGGHCPSSCGVQEIVAPSVSELDTGEYSQQNYPRSPERGRYSGGYGKK</sequence>
<dbReference type="GO" id="GO:0042302">
    <property type="term" value="F:structural constituent of cuticle"/>
    <property type="evidence" value="ECO:0007669"/>
    <property type="project" value="InterPro"/>
</dbReference>
<dbReference type="InterPro" id="IPR008160">
    <property type="entry name" value="Collagen"/>
</dbReference>
<reference evidence="6 7" key="1">
    <citation type="submission" date="2015-09" db="EMBL/GenBank/DDBJ databases">
        <title>Draft genome of the parasitic nematode Teladorsagia circumcincta isolate WARC Sus (inbred).</title>
        <authorList>
            <person name="Mitreva M."/>
        </authorList>
    </citation>
    <scope>NUCLEOTIDE SEQUENCE [LARGE SCALE GENOMIC DNA]</scope>
    <source>
        <strain evidence="6 7">S</strain>
    </source>
</reference>
<organism evidence="6 7">
    <name type="scientific">Teladorsagia circumcincta</name>
    <name type="common">Brown stomach worm</name>
    <name type="synonym">Ostertagia circumcincta</name>
    <dbReference type="NCBI Taxonomy" id="45464"/>
    <lineage>
        <taxon>Eukaryota</taxon>
        <taxon>Metazoa</taxon>
        <taxon>Ecdysozoa</taxon>
        <taxon>Nematoda</taxon>
        <taxon>Chromadorea</taxon>
        <taxon>Rhabditida</taxon>
        <taxon>Rhabditina</taxon>
        <taxon>Rhabditomorpha</taxon>
        <taxon>Strongyloidea</taxon>
        <taxon>Trichostrongylidae</taxon>
        <taxon>Teladorsagia</taxon>
    </lineage>
</organism>
<keyword evidence="6" id="KW-0176">Collagen</keyword>
<keyword evidence="1" id="KW-0677">Repeat</keyword>
<evidence type="ECO:0000256" key="2">
    <source>
        <dbReference type="SAM" id="MobiDB-lite"/>
    </source>
</evidence>